<accession>A0A073I0P3</accession>
<reference evidence="2" key="1">
    <citation type="journal article" date="2014" name="Cell">
        <title>The Architecture of a Scrambled Genome Reveals Massive Levels of Genomic Rearrangement during Development.</title>
        <authorList>
            <person name="Chen X."/>
            <person name="Bracht J.R."/>
            <person name="Goldman A.D."/>
            <person name="Dolzhenko E."/>
            <person name="Clay D.M."/>
            <person name="Swart E.C."/>
            <person name="Perlman D.H."/>
            <person name="Doak T.G."/>
            <person name="Stuart A."/>
            <person name="Amemiya C.T."/>
            <person name="Sebra R.P."/>
            <person name="Landweber L.F."/>
        </authorList>
    </citation>
    <scope>NUCLEOTIDE SEQUENCE [LARGE SCALE GENOMIC DNA]</scope>
    <source>
        <strain evidence="2">JRB310</strain>
    </source>
</reference>
<dbReference type="AlphaFoldDB" id="A0A073I0P3"/>
<evidence type="ECO:0000313" key="1">
    <source>
        <dbReference type="EMBL" id="KEJ83050.1"/>
    </source>
</evidence>
<dbReference type="EMBL" id="ARYC01000940">
    <property type="protein sequence ID" value="KEJ83050.1"/>
    <property type="molecule type" value="Genomic_DNA"/>
</dbReference>
<name>A0A073I0P3_9SPIT</name>
<comment type="caution">
    <text evidence="1">The sequence shown here is derived from an EMBL/GenBank/DDBJ whole genome shotgun (WGS) entry which is preliminary data.</text>
</comment>
<proteinExistence type="predicted"/>
<gene>
    <name evidence="1" type="ORF">OXYTRIMIC_454</name>
</gene>
<sequence length="191" mass="22786">MVILFELIEIQYINQLKKERSLTIKKAGKMQPKKQTLSGRRKLPVLTENNKQGKKALSQQTLEKYFENSKSSSQNSSFQNLNVQQEQNKWKNINKFSFKVENSRQLEFYQPVRVAEGWVRRNERFAEWQRTKRREQIINNKRRVNMKTIELRVCQQNVRGLNSKIKQDQLMKDIEAKILISQNQQKAVCKD</sequence>
<protein>
    <submittedName>
        <fullName evidence="1">Uncharacterized protein</fullName>
    </submittedName>
</protein>
<evidence type="ECO:0000313" key="2">
    <source>
        <dbReference type="Proteomes" id="UP000053232"/>
    </source>
</evidence>
<keyword evidence="2" id="KW-1185">Reference proteome</keyword>
<dbReference type="Proteomes" id="UP000053232">
    <property type="component" value="Unassembled WGS sequence"/>
</dbReference>
<organism evidence="1 2">
    <name type="scientific">Oxytricha trifallax</name>
    <dbReference type="NCBI Taxonomy" id="1172189"/>
    <lineage>
        <taxon>Eukaryota</taxon>
        <taxon>Sar</taxon>
        <taxon>Alveolata</taxon>
        <taxon>Ciliophora</taxon>
        <taxon>Intramacronucleata</taxon>
        <taxon>Spirotrichea</taxon>
        <taxon>Stichotrichia</taxon>
        <taxon>Sporadotrichida</taxon>
        <taxon>Oxytrichidae</taxon>
        <taxon>Oxytrichinae</taxon>
        <taxon>Oxytricha</taxon>
    </lineage>
</organism>